<dbReference type="InterPro" id="IPR039126">
    <property type="entry name" value="GGACT"/>
</dbReference>
<dbReference type="GO" id="GO:0005829">
    <property type="term" value="C:cytosol"/>
    <property type="evidence" value="ECO:0007669"/>
    <property type="project" value="TreeGrafter"/>
</dbReference>
<dbReference type="InterPro" id="IPR009288">
    <property type="entry name" value="AIG2-like_dom"/>
</dbReference>
<protein>
    <recommendedName>
        <fullName evidence="3">Gamma-glutamylcyclotransferase family protein</fullName>
    </recommendedName>
</protein>
<dbReference type="CDD" id="cd06661">
    <property type="entry name" value="GGCT_like"/>
    <property type="match status" value="1"/>
</dbReference>
<accession>A0A7R9Q570</accession>
<feature type="domain" description="Gamma-glutamylcyclotransferase AIG2-like" evidence="4">
    <location>
        <begin position="3"/>
        <end position="118"/>
    </location>
</feature>
<reference evidence="5" key="1">
    <citation type="submission" date="2020-11" db="EMBL/GenBank/DDBJ databases">
        <authorList>
            <person name="Tran Van P."/>
        </authorList>
    </citation>
    <scope>NUCLEOTIDE SEQUENCE</scope>
</reference>
<dbReference type="EMBL" id="CAJPIZ010011390">
    <property type="protein sequence ID" value="CAG2113119.1"/>
    <property type="molecule type" value="Genomic_DNA"/>
</dbReference>
<gene>
    <name evidence="5" type="ORF">OSB1V03_LOCUS13091</name>
</gene>
<organism evidence="5">
    <name type="scientific">Medioppia subpectinata</name>
    <dbReference type="NCBI Taxonomy" id="1979941"/>
    <lineage>
        <taxon>Eukaryota</taxon>
        <taxon>Metazoa</taxon>
        <taxon>Ecdysozoa</taxon>
        <taxon>Arthropoda</taxon>
        <taxon>Chelicerata</taxon>
        <taxon>Arachnida</taxon>
        <taxon>Acari</taxon>
        <taxon>Acariformes</taxon>
        <taxon>Sarcoptiformes</taxon>
        <taxon>Oribatida</taxon>
        <taxon>Brachypylina</taxon>
        <taxon>Oppioidea</taxon>
        <taxon>Oppiidae</taxon>
        <taxon>Medioppia</taxon>
    </lineage>
</organism>
<sequence length="159" mass="18980">MRQPNHHVLKDPDNGVADLIYTAETVNKWPLVISTKFNVPYLLYKKHYGKKIYGEIYSVDNRMRNNMDKFESHPEFYTRTKVQVQLDDNNDTVIDVWAYFIMDFKPQLLDLETYDDYDSYGSHGLQYVKGCEQDDFRDELLRIVLTIKVTNRKRPIEFN</sequence>
<dbReference type="Pfam" id="PF06094">
    <property type="entry name" value="GGACT"/>
    <property type="match status" value="1"/>
</dbReference>
<dbReference type="GO" id="GO:0061929">
    <property type="term" value="F:gamma-glutamylaminecyclotransferase activity"/>
    <property type="evidence" value="ECO:0007669"/>
    <property type="project" value="InterPro"/>
</dbReference>
<dbReference type="EMBL" id="OC865965">
    <property type="protein sequence ID" value="CAD7632689.1"/>
    <property type="molecule type" value="Genomic_DNA"/>
</dbReference>
<dbReference type="PANTHER" id="PTHR12510">
    <property type="entry name" value="TROPONIN C-AKIN-1 PROTEIN"/>
    <property type="match status" value="1"/>
</dbReference>
<dbReference type="InterPro" id="IPR036568">
    <property type="entry name" value="GGCT-like_sf"/>
</dbReference>
<dbReference type="InterPro" id="IPR013024">
    <property type="entry name" value="GGCT-like"/>
</dbReference>
<dbReference type="Gene3D" id="3.10.490.10">
    <property type="entry name" value="Gamma-glutamyl cyclotransferase-like"/>
    <property type="match status" value="1"/>
</dbReference>
<evidence type="ECO:0000259" key="4">
    <source>
        <dbReference type="Pfam" id="PF06094"/>
    </source>
</evidence>
<evidence type="ECO:0000256" key="3">
    <source>
        <dbReference type="RuleBase" id="RU367036"/>
    </source>
</evidence>
<evidence type="ECO:0000313" key="5">
    <source>
        <dbReference type="EMBL" id="CAD7632689.1"/>
    </source>
</evidence>
<dbReference type="AlphaFoldDB" id="A0A7R9Q570"/>
<comment type="similarity">
    <text evidence="1 3">Belongs to the gamma-glutamylcyclotransferase family.</text>
</comment>
<dbReference type="Proteomes" id="UP000759131">
    <property type="component" value="Unassembled WGS sequence"/>
</dbReference>
<dbReference type="SUPFAM" id="SSF110857">
    <property type="entry name" value="Gamma-glutamyl cyclotransferase-like"/>
    <property type="match status" value="1"/>
</dbReference>
<keyword evidence="6" id="KW-1185">Reference proteome</keyword>
<name>A0A7R9Q570_9ACAR</name>
<evidence type="ECO:0000256" key="1">
    <source>
        <dbReference type="ARBA" id="ARBA00008861"/>
    </source>
</evidence>
<evidence type="ECO:0000256" key="2">
    <source>
        <dbReference type="PIRSR" id="PIRSR639126-1"/>
    </source>
</evidence>
<proteinExistence type="inferred from homology"/>
<dbReference type="PANTHER" id="PTHR12510:SF4">
    <property type="entry name" value="GAMMA-GLUTAMYLAMINECYCLOTRANSFERASE"/>
    <property type="match status" value="1"/>
</dbReference>
<dbReference type="OrthoDB" id="113620at2759"/>
<evidence type="ECO:0000313" key="6">
    <source>
        <dbReference type="Proteomes" id="UP000759131"/>
    </source>
</evidence>
<feature type="active site" description="Proton acceptor" evidence="2">
    <location>
        <position position="71"/>
    </location>
</feature>